<keyword evidence="6" id="KW-0106">Calcium</keyword>
<protein>
    <submittedName>
        <fullName evidence="12">Phospholipid scramblase 2</fullName>
    </submittedName>
</protein>
<evidence type="ECO:0000256" key="11">
    <source>
        <dbReference type="SAM" id="MobiDB-lite"/>
    </source>
</evidence>
<comment type="subcellular location">
    <subcellularLocation>
        <location evidence="2">Membrane</location>
        <topology evidence="2">Single-pass type II membrane protein</topology>
    </subcellularLocation>
</comment>
<reference evidence="12 13" key="1">
    <citation type="submission" date="2022-01" db="EMBL/GenBank/DDBJ databases">
        <title>A high-quality chromosome-level genome assembly of rohu carp, Labeo rohita.</title>
        <authorList>
            <person name="Arick M.A. II"/>
            <person name="Hsu C.-Y."/>
            <person name="Magbanua Z."/>
            <person name="Pechanova O."/>
            <person name="Grover C."/>
            <person name="Miller E."/>
            <person name="Thrash A."/>
            <person name="Ezzel L."/>
            <person name="Alam S."/>
            <person name="Benzie J."/>
            <person name="Hamilton M."/>
            <person name="Karsi A."/>
            <person name="Lawrence M.L."/>
            <person name="Peterson D.G."/>
        </authorList>
    </citation>
    <scope>NUCLEOTIDE SEQUENCE [LARGE SCALE GENOMIC DNA]</scope>
    <source>
        <strain evidence="13">BAU-BD-2019</strain>
        <tissue evidence="12">Blood</tissue>
    </source>
</reference>
<evidence type="ECO:0000256" key="8">
    <source>
        <dbReference type="ARBA" id="ARBA00023136"/>
    </source>
</evidence>
<dbReference type="Pfam" id="PF03803">
    <property type="entry name" value="Scramblase"/>
    <property type="match status" value="2"/>
</dbReference>
<comment type="cofactor">
    <cofactor evidence="1">
        <name>Ca(2+)</name>
        <dbReference type="ChEBI" id="CHEBI:29108"/>
    </cofactor>
</comment>
<evidence type="ECO:0000256" key="6">
    <source>
        <dbReference type="ARBA" id="ARBA00022837"/>
    </source>
</evidence>
<evidence type="ECO:0000256" key="3">
    <source>
        <dbReference type="ARBA" id="ARBA00005350"/>
    </source>
</evidence>
<evidence type="ECO:0000313" key="12">
    <source>
        <dbReference type="EMBL" id="KAI2662731.1"/>
    </source>
</evidence>
<feature type="region of interest" description="Disordered" evidence="11">
    <location>
        <begin position="1"/>
        <end position="72"/>
    </location>
</feature>
<feature type="compositionally biased region" description="Pro residues" evidence="11">
    <location>
        <begin position="1"/>
        <end position="15"/>
    </location>
</feature>
<keyword evidence="4" id="KW-0597">Phosphoprotein</keyword>
<comment type="caution">
    <text evidence="12">The sequence shown here is derived from an EMBL/GenBank/DDBJ whole genome shotgun (WGS) entry which is preliminary data.</text>
</comment>
<sequence>MSGPGYPSPHHPMPQPGGHSMPPYPMGGYGEPGQAAPPAGFHVGYQPVPDQPVMYQPGPVSPASHQGQPYGAPVPAPTSVPAGIDQILIHQKVELLEAIIGFETNNQYEIKNSLGQKIYSAKEKNDCCTRNCCGALRSFDMKIKDNADREMEVQAPPGTTVGYVKQDWHPFYPKFSIQGPNKETVMKLEGPCLACNCCGDVNFELKGKDGTGKPIGRISKQWSGLLKEVFTDTDNFGIQFPMDMDVKMKAVLMGTCFLILVKHILLLSEAPPATGLQIDDQPFPVPPPLNQSEPLYEDVQDQDEHIYMCPDPVPPPAVLQLENQPPPVQPVMNPSPINAAPYLIQPYKGYPVQYVLPNSMPEQGQCISAYPMGGYGVPEQVPQPAELQLGIPPLVLFNGVPPGLEYLTQVDQILIHQKTACIKILTRFETNNEYEIKNSTGQEIYHAKEESDCLVHNIFGPARAFKMHITNHMDQEIIQMHRPMRCFLSEAPPGVTIGYVKQEWSFSPKFSILGPNNEMLLRIQGPFLPFKCCDDIDFEVKGMIGEQSIGRITKQQSDLIKTCITDASSFFIQFPMDMDVKMKAILLGACLFIVSIKPMISAIHCHRNLFGDDIFNCFEN</sequence>
<evidence type="ECO:0000256" key="1">
    <source>
        <dbReference type="ARBA" id="ARBA00001913"/>
    </source>
</evidence>
<dbReference type="Proteomes" id="UP000830375">
    <property type="component" value="Unassembled WGS sequence"/>
</dbReference>
<evidence type="ECO:0000256" key="5">
    <source>
        <dbReference type="ARBA" id="ARBA00022692"/>
    </source>
</evidence>
<name>A0ABQ8MJI9_LABRO</name>
<keyword evidence="10" id="KW-0449">Lipoprotein</keyword>
<evidence type="ECO:0000313" key="13">
    <source>
        <dbReference type="Proteomes" id="UP000830375"/>
    </source>
</evidence>
<keyword evidence="13" id="KW-1185">Reference proteome</keyword>
<proteinExistence type="inferred from homology"/>
<keyword evidence="9" id="KW-0564">Palmitate</keyword>
<comment type="similarity">
    <text evidence="3">Belongs to the phospholipid scramblase family.</text>
</comment>
<gene>
    <name evidence="12" type="ORF">H4Q32_001664</name>
</gene>
<evidence type="ECO:0000256" key="2">
    <source>
        <dbReference type="ARBA" id="ARBA00004606"/>
    </source>
</evidence>
<evidence type="ECO:0000256" key="4">
    <source>
        <dbReference type="ARBA" id="ARBA00022553"/>
    </source>
</evidence>
<keyword evidence="7" id="KW-1133">Transmembrane helix</keyword>
<organism evidence="12 13">
    <name type="scientific">Labeo rohita</name>
    <name type="common">Indian major carp</name>
    <name type="synonym">Cyprinus rohita</name>
    <dbReference type="NCBI Taxonomy" id="84645"/>
    <lineage>
        <taxon>Eukaryota</taxon>
        <taxon>Metazoa</taxon>
        <taxon>Chordata</taxon>
        <taxon>Craniata</taxon>
        <taxon>Vertebrata</taxon>
        <taxon>Euteleostomi</taxon>
        <taxon>Actinopterygii</taxon>
        <taxon>Neopterygii</taxon>
        <taxon>Teleostei</taxon>
        <taxon>Ostariophysi</taxon>
        <taxon>Cypriniformes</taxon>
        <taxon>Cyprinidae</taxon>
        <taxon>Labeoninae</taxon>
        <taxon>Labeonini</taxon>
        <taxon>Labeo</taxon>
    </lineage>
</organism>
<evidence type="ECO:0000256" key="10">
    <source>
        <dbReference type="ARBA" id="ARBA00023288"/>
    </source>
</evidence>
<keyword evidence="8" id="KW-0472">Membrane</keyword>
<keyword evidence="5" id="KW-0812">Transmembrane</keyword>
<dbReference type="PANTHER" id="PTHR23248:SF38">
    <property type="entry name" value="PHOSPHOLIPID SCRAMBLASE 1"/>
    <property type="match status" value="1"/>
</dbReference>
<dbReference type="InterPro" id="IPR005552">
    <property type="entry name" value="Scramblase"/>
</dbReference>
<evidence type="ECO:0000256" key="7">
    <source>
        <dbReference type="ARBA" id="ARBA00022989"/>
    </source>
</evidence>
<accession>A0ABQ8MJI9</accession>
<dbReference type="PANTHER" id="PTHR23248">
    <property type="entry name" value="PHOSPHOLIPID SCRAMBLASE-RELATED"/>
    <property type="match status" value="1"/>
</dbReference>
<evidence type="ECO:0000256" key="9">
    <source>
        <dbReference type="ARBA" id="ARBA00023139"/>
    </source>
</evidence>
<dbReference type="EMBL" id="JACTAM010000007">
    <property type="protein sequence ID" value="KAI2662731.1"/>
    <property type="molecule type" value="Genomic_DNA"/>
</dbReference>